<dbReference type="PANTHER" id="PTHR43528:SF1">
    <property type="entry name" value="ALPHA-KETOGLUTARATE PERMEASE"/>
    <property type="match status" value="1"/>
</dbReference>
<keyword evidence="4" id="KW-0769">Symport</keyword>
<keyword evidence="8" id="KW-1185">Reference proteome</keyword>
<sequence length="102" mass="10710">MVGCALALGLAWSPVTATLGTFMSETFTAKIRYTGITLGYQVGAAVFSGTAPMVAETMVEVTGGHWWPIPLYLLGLGVLSFVAVWVSGRTARREAAREGVSA</sequence>
<organism evidence="7 8">
    <name type="scientific">Mobilicoccus caccae</name>
    <dbReference type="NCBI Taxonomy" id="1859295"/>
    <lineage>
        <taxon>Bacteria</taxon>
        <taxon>Bacillati</taxon>
        <taxon>Actinomycetota</taxon>
        <taxon>Actinomycetes</taxon>
        <taxon>Micrococcales</taxon>
        <taxon>Dermatophilaceae</taxon>
        <taxon>Mobilicoccus</taxon>
    </lineage>
</organism>
<dbReference type="Proteomes" id="UP001157126">
    <property type="component" value="Unassembled WGS sequence"/>
</dbReference>
<protein>
    <recommendedName>
        <fullName evidence="9">Major facilitator superfamily (MFS) profile domain-containing protein</fullName>
    </recommendedName>
</protein>
<dbReference type="EMBL" id="BSUO01000001">
    <property type="protein sequence ID" value="GMA41428.1"/>
    <property type="molecule type" value="Genomic_DNA"/>
</dbReference>
<reference evidence="8" key="1">
    <citation type="journal article" date="2019" name="Int. J. Syst. Evol. Microbiol.">
        <title>The Global Catalogue of Microorganisms (GCM) 10K type strain sequencing project: providing services to taxonomists for standard genome sequencing and annotation.</title>
        <authorList>
            <consortium name="The Broad Institute Genomics Platform"/>
            <consortium name="The Broad Institute Genome Sequencing Center for Infectious Disease"/>
            <person name="Wu L."/>
            <person name="Ma J."/>
        </authorList>
    </citation>
    <scope>NUCLEOTIDE SEQUENCE [LARGE SCALE GENOMIC DNA]</scope>
    <source>
        <strain evidence="8">NBRC 113072</strain>
    </source>
</reference>
<evidence type="ECO:0008006" key="9">
    <source>
        <dbReference type="Google" id="ProtNLM"/>
    </source>
</evidence>
<keyword evidence="2" id="KW-0813">Transport</keyword>
<dbReference type="InterPro" id="IPR036259">
    <property type="entry name" value="MFS_trans_sf"/>
</dbReference>
<dbReference type="SUPFAM" id="SSF103473">
    <property type="entry name" value="MFS general substrate transporter"/>
    <property type="match status" value="1"/>
</dbReference>
<gene>
    <name evidence="7" type="ORF">GCM10025883_34730</name>
</gene>
<evidence type="ECO:0000313" key="8">
    <source>
        <dbReference type="Proteomes" id="UP001157126"/>
    </source>
</evidence>
<keyword evidence="5" id="KW-1133">Transmembrane helix</keyword>
<name>A0ABQ6IVW4_9MICO</name>
<comment type="caution">
    <text evidence="7">The sequence shown here is derived from an EMBL/GenBank/DDBJ whole genome shotgun (WGS) entry which is preliminary data.</text>
</comment>
<accession>A0ABQ6IVW4</accession>
<evidence type="ECO:0000256" key="4">
    <source>
        <dbReference type="ARBA" id="ARBA00022847"/>
    </source>
</evidence>
<evidence type="ECO:0000313" key="7">
    <source>
        <dbReference type="EMBL" id="GMA41428.1"/>
    </source>
</evidence>
<evidence type="ECO:0000256" key="1">
    <source>
        <dbReference type="ARBA" id="ARBA00004651"/>
    </source>
</evidence>
<keyword evidence="5" id="KW-0812">Transmembrane</keyword>
<feature type="signal peptide" evidence="6">
    <location>
        <begin position="1"/>
        <end position="17"/>
    </location>
</feature>
<dbReference type="RefSeq" id="WP_284304976.1">
    <property type="nucleotide sequence ID" value="NZ_BSUO01000001.1"/>
</dbReference>
<dbReference type="InterPro" id="IPR051084">
    <property type="entry name" value="H+-coupled_symporters"/>
</dbReference>
<keyword evidence="3" id="KW-1003">Cell membrane</keyword>
<comment type="subcellular location">
    <subcellularLocation>
        <location evidence="1">Cell membrane</location>
        <topology evidence="1">Multi-pass membrane protein</topology>
    </subcellularLocation>
</comment>
<proteinExistence type="predicted"/>
<feature type="chain" id="PRO_5045556279" description="Major facilitator superfamily (MFS) profile domain-containing protein" evidence="6">
    <location>
        <begin position="18"/>
        <end position="102"/>
    </location>
</feature>
<feature type="transmembrane region" description="Helical" evidence="5">
    <location>
        <begin position="69"/>
        <end position="88"/>
    </location>
</feature>
<evidence type="ECO:0000256" key="6">
    <source>
        <dbReference type="SAM" id="SignalP"/>
    </source>
</evidence>
<keyword evidence="6" id="KW-0732">Signal</keyword>
<keyword evidence="5" id="KW-0472">Membrane</keyword>
<dbReference type="PANTHER" id="PTHR43528">
    <property type="entry name" value="ALPHA-KETOGLUTARATE PERMEASE"/>
    <property type="match status" value="1"/>
</dbReference>
<evidence type="ECO:0000256" key="3">
    <source>
        <dbReference type="ARBA" id="ARBA00022475"/>
    </source>
</evidence>
<evidence type="ECO:0000256" key="5">
    <source>
        <dbReference type="SAM" id="Phobius"/>
    </source>
</evidence>
<evidence type="ECO:0000256" key="2">
    <source>
        <dbReference type="ARBA" id="ARBA00022448"/>
    </source>
</evidence>